<dbReference type="SUPFAM" id="SSF48008">
    <property type="entry name" value="GntR ligand-binding domain-like"/>
    <property type="match status" value="1"/>
</dbReference>
<accession>A0A7D5F7B2</accession>
<keyword evidence="1" id="KW-0805">Transcription regulation</keyword>
<protein>
    <submittedName>
        <fullName evidence="5">FadR family transcriptional regulator</fullName>
    </submittedName>
</protein>
<dbReference type="InterPro" id="IPR036388">
    <property type="entry name" value="WH-like_DNA-bd_sf"/>
</dbReference>
<evidence type="ECO:0000313" key="6">
    <source>
        <dbReference type="Proteomes" id="UP000509638"/>
    </source>
</evidence>
<dbReference type="InterPro" id="IPR011711">
    <property type="entry name" value="GntR_C"/>
</dbReference>
<dbReference type="PRINTS" id="PR00035">
    <property type="entry name" value="HTHGNTR"/>
</dbReference>
<dbReference type="Pfam" id="PF00392">
    <property type="entry name" value="GntR"/>
    <property type="match status" value="1"/>
</dbReference>
<evidence type="ECO:0000256" key="1">
    <source>
        <dbReference type="ARBA" id="ARBA00023015"/>
    </source>
</evidence>
<dbReference type="CDD" id="cd07377">
    <property type="entry name" value="WHTH_GntR"/>
    <property type="match status" value="1"/>
</dbReference>
<sequence length="234" mass="24959">MTDTTGAGLGPLPRTHGLVADDIARYVERLIVSGELSLGAALPPERVLAETLGVSRNALREALTRLAGRGLVERRQGSANRVARTVPLAAALTERMNDVAAEFRNAVEFRAVIEPQLVRLAADRVDRAQLDALRALLDSGSESDPEGSATLDIAFHTAVAQATGNPLLAALGELTASWTVAARLYSHLDADGRRLSHEGHARILAALVARDPDAAEYAMRIHLAEIRDLAERTG</sequence>
<organism evidence="5 6">
    <name type="scientific">Microbacterium oleivorans</name>
    <dbReference type="NCBI Taxonomy" id="273677"/>
    <lineage>
        <taxon>Bacteria</taxon>
        <taxon>Bacillati</taxon>
        <taxon>Actinomycetota</taxon>
        <taxon>Actinomycetes</taxon>
        <taxon>Micrococcales</taxon>
        <taxon>Microbacteriaceae</taxon>
        <taxon>Microbacterium</taxon>
    </lineage>
</organism>
<reference evidence="5 6" key="1">
    <citation type="submission" date="2020-06" db="EMBL/GenBank/DDBJ databases">
        <authorList>
            <person name="Jo H."/>
        </authorList>
    </citation>
    <scope>NUCLEOTIDE SEQUENCE [LARGE SCALE GENOMIC DNA]</scope>
    <source>
        <strain evidence="5 6">I46</strain>
    </source>
</reference>
<dbReference type="SMART" id="SM00345">
    <property type="entry name" value="HTH_GNTR"/>
    <property type="match status" value="1"/>
</dbReference>
<evidence type="ECO:0000259" key="4">
    <source>
        <dbReference type="PROSITE" id="PS50949"/>
    </source>
</evidence>
<dbReference type="SUPFAM" id="SSF46785">
    <property type="entry name" value="Winged helix' DNA-binding domain"/>
    <property type="match status" value="1"/>
</dbReference>
<evidence type="ECO:0000256" key="3">
    <source>
        <dbReference type="ARBA" id="ARBA00023163"/>
    </source>
</evidence>
<dbReference type="Pfam" id="PF07729">
    <property type="entry name" value="FCD"/>
    <property type="match status" value="1"/>
</dbReference>
<dbReference type="Proteomes" id="UP000509638">
    <property type="component" value="Chromosome"/>
</dbReference>
<evidence type="ECO:0000313" key="5">
    <source>
        <dbReference type="EMBL" id="QLD11993.1"/>
    </source>
</evidence>
<feature type="domain" description="HTH gntR-type" evidence="4">
    <location>
        <begin position="17"/>
        <end position="85"/>
    </location>
</feature>
<dbReference type="SMART" id="SM00895">
    <property type="entry name" value="FCD"/>
    <property type="match status" value="1"/>
</dbReference>
<dbReference type="InterPro" id="IPR036390">
    <property type="entry name" value="WH_DNA-bd_sf"/>
</dbReference>
<dbReference type="GO" id="GO:0003677">
    <property type="term" value="F:DNA binding"/>
    <property type="evidence" value="ECO:0007669"/>
    <property type="project" value="UniProtKB-KW"/>
</dbReference>
<dbReference type="PROSITE" id="PS50949">
    <property type="entry name" value="HTH_GNTR"/>
    <property type="match status" value="1"/>
</dbReference>
<dbReference type="AlphaFoldDB" id="A0A7D5F7B2"/>
<keyword evidence="2" id="KW-0238">DNA-binding</keyword>
<dbReference type="InterPro" id="IPR008920">
    <property type="entry name" value="TF_FadR/GntR_C"/>
</dbReference>
<dbReference type="Gene3D" id="1.20.120.530">
    <property type="entry name" value="GntR ligand-binding domain-like"/>
    <property type="match status" value="1"/>
</dbReference>
<dbReference type="EMBL" id="CP058316">
    <property type="protein sequence ID" value="QLD11993.1"/>
    <property type="molecule type" value="Genomic_DNA"/>
</dbReference>
<dbReference type="PANTHER" id="PTHR43537:SF44">
    <property type="entry name" value="GNTR FAMILY REGULATORY PROTEIN"/>
    <property type="match status" value="1"/>
</dbReference>
<dbReference type="Gene3D" id="1.10.10.10">
    <property type="entry name" value="Winged helix-like DNA-binding domain superfamily/Winged helix DNA-binding domain"/>
    <property type="match status" value="1"/>
</dbReference>
<proteinExistence type="predicted"/>
<gene>
    <name evidence="5" type="ORF">HW566_09590</name>
</gene>
<dbReference type="GO" id="GO:0003700">
    <property type="term" value="F:DNA-binding transcription factor activity"/>
    <property type="evidence" value="ECO:0007669"/>
    <property type="project" value="InterPro"/>
</dbReference>
<dbReference type="InterPro" id="IPR000524">
    <property type="entry name" value="Tscrpt_reg_HTH_GntR"/>
</dbReference>
<dbReference type="RefSeq" id="WP_178012395.1">
    <property type="nucleotide sequence ID" value="NZ_CP058316.1"/>
</dbReference>
<evidence type="ECO:0000256" key="2">
    <source>
        <dbReference type="ARBA" id="ARBA00023125"/>
    </source>
</evidence>
<dbReference type="PANTHER" id="PTHR43537">
    <property type="entry name" value="TRANSCRIPTIONAL REGULATOR, GNTR FAMILY"/>
    <property type="match status" value="1"/>
</dbReference>
<keyword evidence="3" id="KW-0804">Transcription</keyword>
<name>A0A7D5F7B2_9MICO</name>